<evidence type="ECO:0000313" key="11">
    <source>
        <dbReference type="Proteomes" id="UP001156882"/>
    </source>
</evidence>
<evidence type="ECO:0000256" key="2">
    <source>
        <dbReference type="ARBA" id="ARBA00008520"/>
    </source>
</evidence>
<keyword evidence="4" id="KW-0762">Sugar transport</keyword>
<dbReference type="PANTHER" id="PTHR43649:SF28">
    <property type="entry name" value="BINDING PROTEIN COMPONENT OF ABC SUGAR TRANSPORTER-RELATED"/>
    <property type="match status" value="1"/>
</dbReference>
<name>A0ABQ6CDB1_9HYPH</name>
<dbReference type="EMBL" id="BSPC01000011">
    <property type="protein sequence ID" value="GLS18268.1"/>
    <property type="molecule type" value="Genomic_DNA"/>
</dbReference>
<keyword evidence="5 9" id="KW-0732">Signal</keyword>
<dbReference type="RefSeq" id="WP_284311088.1">
    <property type="nucleotide sequence ID" value="NZ_BSPC01000011.1"/>
</dbReference>
<evidence type="ECO:0000256" key="6">
    <source>
        <dbReference type="ARBA" id="ARBA00022764"/>
    </source>
</evidence>
<evidence type="ECO:0000256" key="8">
    <source>
        <dbReference type="ARBA" id="ARBA00049753"/>
    </source>
</evidence>
<feature type="chain" id="PRO_5046653670" description="Probable sugar-binding periplasmic protein" evidence="9">
    <location>
        <begin position="33"/>
        <end position="422"/>
    </location>
</feature>
<dbReference type="InterPro" id="IPR006059">
    <property type="entry name" value="SBP"/>
</dbReference>
<evidence type="ECO:0000256" key="1">
    <source>
        <dbReference type="ARBA" id="ARBA00004418"/>
    </source>
</evidence>
<comment type="caution">
    <text evidence="10">The sequence shown here is derived from an EMBL/GenBank/DDBJ whole genome shotgun (WGS) entry which is preliminary data.</text>
</comment>
<evidence type="ECO:0000256" key="5">
    <source>
        <dbReference type="ARBA" id="ARBA00022729"/>
    </source>
</evidence>
<keyword evidence="6" id="KW-0574">Periplasm</keyword>
<accession>A0ABQ6CDB1</accession>
<gene>
    <name evidence="10" type="ORF">GCM10007874_12850</name>
</gene>
<dbReference type="SUPFAM" id="SSF53850">
    <property type="entry name" value="Periplasmic binding protein-like II"/>
    <property type="match status" value="1"/>
</dbReference>
<comment type="similarity">
    <text evidence="2">Belongs to the bacterial solute-binding protein 1 family.</text>
</comment>
<keyword evidence="11" id="KW-1185">Reference proteome</keyword>
<evidence type="ECO:0000313" key="10">
    <source>
        <dbReference type="EMBL" id="GLS18268.1"/>
    </source>
</evidence>
<protein>
    <recommendedName>
        <fullName evidence="8">Probable sugar-binding periplasmic protein</fullName>
    </recommendedName>
</protein>
<dbReference type="Proteomes" id="UP001156882">
    <property type="component" value="Unassembled WGS sequence"/>
</dbReference>
<keyword evidence="3" id="KW-0813">Transport</keyword>
<dbReference type="Gene3D" id="3.40.190.10">
    <property type="entry name" value="Periplasmic binding protein-like II"/>
    <property type="match status" value="2"/>
</dbReference>
<evidence type="ECO:0000256" key="4">
    <source>
        <dbReference type="ARBA" id="ARBA00022597"/>
    </source>
</evidence>
<reference evidence="11" key="1">
    <citation type="journal article" date="2019" name="Int. J. Syst. Evol. Microbiol.">
        <title>The Global Catalogue of Microorganisms (GCM) 10K type strain sequencing project: providing services to taxonomists for standard genome sequencing and annotation.</title>
        <authorList>
            <consortium name="The Broad Institute Genomics Platform"/>
            <consortium name="The Broad Institute Genome Sequencing Center for Infectious Disease"/>
            <person name="Wu L."/>
            <person name="Ma J."/>
        </authorList>
    </citation>
    <scope>NUCLEOTIDE SEQUENCE [LARGE SCALE GENOMIC DNA]</scope>
    <source>
        <strain evidence="11">NBRC 101365</strain>
    </source>
</reference>
<evidence type="ECO:0000256" key="9">
    <source>
        <dbReference type="SAM" id="SignalP"/>
    </source>
</evidence>
<comment type="function">
    <text evidence="7">Part of a binding-protein-dependent transport system for a sugar.</text>
</comment>
<organism evidence="10 11">
    <name type="scientific">Labrys miyagiensis</name>
    <dbReference type="NCBI Taxonomy" id="346912"/>
    <lineage>
        <taxon>Bacteria</taxon>
        <taxon>Pseudomonadati</taxon>
        <taxon>Pseudomonadota</taxon>
        <taxon>Alphaproteobacteria</taxon>
        <taxon>Hyphomicrobiales</taxon>
        <taxon>Xanthobacteraceae</taxon>
        <taxon>Labrys</taxon>
    </lineage>
</organism>
<evidence type="ECO:0000256" key="3">
    <source>
        <dbReference type="ARBA" id="ARBA00022448"/>
    </source>
</evidence>
<comment type="subcellular location">
    <subcellularLocation>
        <location evidence="1">Periplasm</location>
    </subcellularLocation>
</comment>
<feature type="signal peptide" evidence="9">
    <location>
        <begin position="1"/>
        <end position="32"/>
    </location>
</feature>
<dbReference type="PANTHER" id="PTHR43649">
    <property type="entry name" value="ARABINOSE-BINDING PROTEIN-RELATED"/>
    <property type="match status" value="1"/>
</dbReference>
<evidence type="ECO:0000256" key="7">
    <source>
        <dbReference type="ARBA" id="ARBA00049629"/>
    </source>
</evidence>
<dbReference type="InterPro" id="IPR050490">
    <property type="entry name" value="Bact_solute-bd_prot1"/>
</dbReference>
<dbReference type="Pfam" id="PF13416">
    <property type="entry name" value="SBP_bac_8"/>
    <property type="match status" value="1"/>
</dbReference>
<proteinExistence type="inferred from homology"/>
<sequence length="422" mass="45445">MVKMSEILPARYSRTAIAVVLASLALAGSALAQDKPKAEVMHWWTSGGEAAAVKVFADQYTKAGGTWVDAAVAGGEAARAAAINRIVGGNPPTASQFNTGKQFDDLVSQGLLNTLDQVADEGKWKSFLPPAFVEAASRDGHFYAVPVNVHGQNWAFYSKPVLDKVGIAAPPKDWDEFFADMDKIKAAGLIPIALGGQPWQEHILFNDILLSISKDTYLNLYDKHDASATATPEFKKAAEIFGKMRDYFDPGAPGRNWNDATALLITEKAGVQFMGDWAKGEFKAAKKEAGKDFYCQMGLSDGELMIGGDVFVFPKTADAAQLKAQNLLATTMLSPETQVLFNIQKGSMPVRTDVDASKFDSCAQKGMKLLADSSHQTPVVDLLLTADLSGTLDDVITNFLNNKSATVDDFIAKFTEAMKAAN</sequence>